<proteinExistence type="predicted"/>
<evidence type="ECO:0000313" key="2">
    <source>
        <dbReference type="Proteomes" id="UP001230649"/>
    </source>
</evidence>
<dbReference type="Proteomes" id="UP001230649">
    <property type="component" value="Unassembled WGS sequence"/>
</dbReference>
<keyword evidence="2" id="KW-1185">Reference proteome</keyword>
<evidence type="ECO:0000313" key="1">
    <source>
        <dbReference type="EMBL" id="KAJ9114370.1"/>
    </source>
</evidence>
<dbReference type="EMBL" id="JASBWS010000009">
    <property type="protein sequence ID" value="KAJ9114370.1"/>
    <property type="molecule type" value="Genomic_DNA"/>
</dbReference>
<gene>
    <name evidence="1" type="ORF">QFC20_001513</name>
</gene>
<sequence>MPSSNKRKQSQPASSPAVSVPPASSTTLPSTGFTYAETSHVSKKRKIAEEKDKVAAVESKDTTMDDGNSSVSNGGGLFGLGGPAVSGNPFGSLARSGSNGAEEAGFEMVMSKDEKRKEKKRKREEKLKLINVPKFMYDPRGFKNHKVGIAHRSNIKHVVLLFVPGLQPSHLNLEDRYLAPSAFMPFPTRASTTNDETLLPIIPRLFSHACPTRAPGDARRLHSVLQALLNAPLSQSEKARRERAKAEMMRKMKLGTATQQQGGSSDQQKYQYDPQVFLLTPNQMLDNEYPVPAYVPGSTNASSPPGNGTTSGTKEIGQVRSGNASAGDEVWLPGLQTAAVVAKEVVMEGVAVAKKGLSLSDEILGRLVGSTGATSPTESAGSSESSTSSTSKKAKSGSKKEKDGKPEVLVEVSTKTMADLRAFSVGNGWVETPTLKVGESVEGLQYKVLAIDCEMCLTEDGPELTRATAIDFDSGKVLFDELCKPGKPVKDYLTQWSGITAEKLAKATLSLCDVQAHFLKLLTPTTILLGHSLESDLNALKIRHPLCIDTALLYRHPRGQPYKPGLKWLVKQWLGREIQTAGAGGHDSEEDARACVDLLRMKLINGPEFGEVGDETESIFERMSRHSENLSKPGKTSVICDYGKSNQWLKSKATTAVGCKDDDQVLEGLLENVGKHDFAFARFMELANTLGWVTNQADPIEGAAEKPQLTVDEALTNLNNRLCKLHASLPVNTALILISGHGDPRPLAALNERKSNFERLYKRVGATGTANLGPEERWTTEDDRTLAAAAEKARAGMGFFCIKSSA</sequence>
<organism evidence="1 2">
    <name type="scientific">Naganishia adeliensis</name>
    <dbReference type="NCBI Taxonomy" id="92952"/>
    <lineage>
        <taxon>Eukaryota</taxon>
        <taxon>Fungi</taxon>
        <taxon>Dikarya</taxon>
        <taxon>Basidiomycota</taxon>
        <taxon>Agaricomycotina</taxon>
        <taxon>Tremellomycetes</taxon>
        <taxon>Filobasidiales</taxon>
        <taxon>Filobasidiaceae</taxon>
        <taxon>Naganishia</taxon>
    </lineage>
</organism>
<reference evidence="1" key="1">
    <citation type="submission" date="2023-04" db="EMBL/GenBank/DDBJ databases">
        <title>Draft Genome sequencing of Naganishia species isolated from polar environments using Oxford Nanopore Technology.</title>
        <authorList>
            <person name="Leo P."/>
            <person name="Venkateswaran K."/>
        </authorList>
    </citation>
    <scope>NUCLEOTIDE SEQUENCE</scope>
    <source>
        <strain evidence="1">MNA-CCFEE 5262</strain>
    </source>
</reference>
<comment type="caution">
    <text evidence="1">The sequence shown here is derived from an EMBL/GenBank/DDBJ whole genome shotgun (WGS) entry which is preliminary data.</text>
</comment>
<protein>
    <submittedName>
        <fullName evidence="1">Uncharacterized protein</fullName>
    </submittedName>
</protein>
<accession>A0ACC2WRH7</accession>
<name>A0ACC2WRH7_9TREE</name>